<feature type="compositionally biased region" description="Basic residues" evidence="1">
    <location>
        <begin position="77"/>
        <end position="97"/>
    </location>
</feature>
<reference evidence="2" key="1">
    <citation type="journal article" date="2020" name="Nature">
        <title>Giant virus diversity and host interactions through global metagenomics.</title>
        <authorList>
            <person name="Schulz F."/>
            <person name="Roux S."/>
            <person name="Paez-Espino D."/>
            <person name="Jungbluth S."/>
            <person name="Walsh D.A."/>
            <person name="Denef V.J."/>
            <person name="McMahon K.D."/>
            <person name="Konstantinidis K.T."/>
            <person name="Eloe-Fadrosh E.A."/>
            <person name="Kyrpides N.C."/>
            <person name="Woyke T."/>
        </authorList>
    </citation>
    <scope>NUCLEOTIDE SEQUENCE</scope>
    <source>
        <strain evidence="2">GVMAG-M-3300023174-5</strain>
    </source>
</reference>
<sequence length="97" mass="11151">MAKSHARKNNFFRKSLKNIRTTSEKVLPKVEDGLESVGKLVTNVAITGAPIVEKGVTNTFNILKKTSRYAVTGVKKSMAKRHKKRHHKTRRHKRRHH</sequence>
<organism evidence="2">
    <name type="scientific">viral metagenome</name>
    <dbReference type="NCBI Taxonomy" id="1070528"/>
    <lineage>
        <taxon>unclassified sequences</taxon>
        <taxon>metagenomes</taxon>
        <taxon>organismal metagenomes</taxon>
    </lineage>
</organism>
<dbReference type="AlphaFoldDB" id="A0A6C0DT39"/>
<dbReference type="EMBL" id="MN739673">
    <property type="protein sequence ID" value="QHT19977.1"/>
    <property type="molecule type" value="Genomic_DNA"/>
</dbReference>
<protein>
    <submittedName>
        <fullName evidence="2">Uncharacterized protein</fullName>
    </submittedName>
</protein>
<name>A0A6C0DT39_9ZZZZ</name>
<evidence type="ECO:0000256" key="1">
    <source>
        <dbReference type="SAM" id="MobiDB-lite"/>
    </source>
</evidence>
<feature type="region of interest" description="Disordered" evidence="1">
    <location>
        <begin position="74"/>
        <end position="97"/>
    </location>
</feature>
<accession>A0A6C0DT39</accession>
<proteinExistence type="predicted"/>
<evidence type="ECO:0000313" key="2">
    <source>
        <dbReference type="EMBL" id="QHT19977.1"/>
    </source>
</evidence>